<sequence>MKNVSPDHEQEEYDEDDGLSEDENWLMEDESNDTRIKDLFNPEEISHGDLKSLLERSLNECNFDLKKIASIVLHNKSKSYNATTSTEGMDSFAKDEFDSDYRILKLLNYIRFRTIKQHMRDSEILRKEIIETLAFDDNKFLSPVVPDDPLLYLFQDMYEHEQEEAGERFEDTLKKQREEINSLKAQLEECRKKLTESLIDVDNEGTRRVTVTTKKEDDNDKIHIDSDYFDSYSTLSIHREMLQDRPRTLSYRDALEKVSKGKKVMDIGCGTGILCLFAARAGAEKVIGIDAAEIIHQAVKIIKDNKYDNKVNLVKGKLEDLDLNSMQVLNRNEKIDVLVSEWMGYGLLFESMLDSVLVARDRFLDKETGIMVPSHASIFVQACDKCEAKHFQFWNDVYGFDYSAIKEMDVKEHSNNDDKKNHSISFAHVGVVDHSSIISSRALAKEFDLIEVDADDLDFAGDFTIKINEIGENEDKNKTFQFNSVVISFDCAMSPGITLSTATDKPYTHWQQTMLVIEDSPKDPKFLMYPGEEISGTLSYQKSDTNQRNIIVSLSLNFPQRFGYGDTPFEKIYELS</sequence>
<evidence type="ECO:0000256" key="5">
    <source>
        <dbReference type="ARBA" id="ARBA00047384"/>
    </source>
</evidence>
<dbReference type="EC" id="2.1.1.319" evidence="1"/>
<evidence type="ECO:0000256" key="8">
    <source>
        <dbReference type="SAM" id="Coils"/>
    </source>
</evidence>
<dbReference type="GO" id="GO:0042054">
    <property type="term" value="F:histone methyltransferase activity"/>
    <property type="evidence" value="ECO:0007669"/>
    <property type="project" value="TreeGrafter"/>
</dbReference>
<feature type="region of interest" description="Disordered" evidence="9">
    <location>
        <begin position="1"/>
        <end position="27"/>
    </location>
</feature>
<dbReference type="CDD" id="cd02440">
    <property type="entry name" value="AdoMet_MTases"/>
    <property type="match status" value="1"/>
</dbReference>
<dbReference type="GO" id="GO:0035242">
    <property type="term" value="F:protein-arginine omega-N asymmetric methyltransferase activity"/>
    <property type="evidence" value="ECO:0007669"/>
    <property type="project" value="UniProtKB-EC"/>
</dbReference>
<comment type="catalytic activity">
    <reaction evidence="5">
        <text>L-arginyl-[protein] + 2 S-adenosyl-L-methionine = N(omega),N(omega)-dimethyl-L-arginyl-[protein] + 2 S-adenosyl-L-homocysteine + 2 H(+)</text>
        <dbReference type="Rhea" id="RHEA:48096"/>
        <dbReference type="Rhea" id="RHEA-COMP:10532"/>
        <dbReference type="Rhea" id="RHEA-COMP:11991"/>
        <dbReference type="ChEBI" id="CHEBI:15378"/>
        <dbReference type="ChEBI" id="CHEBI:29965"/>
        <dbReference type="ChEBI" id="CHEBI:57856"/>
        <dbReference type="ChEBI" id="CHEBI:59789"/>
        <dbReference type="ChEBI" id="CHEBI:61897"/>
        <dbReference type="EC" id="2.1.1.319"/>
    </reaction>
    <physiologicalReaction direction="left-to-right" evidence="5">
        <dbReference type="Rhea" id="RHEA:48097"/>
    </physiologicalReaction>
</comment>
<dbReference type="InterPro" id="IPR025799">
    <property type="entry name" value="Arg_MeTrfase"/>
</dbReference>
<dbReference type="PROSITE" id="PS51678">
    <property type="entry name" value="SAM_MT_PRMT"/>
    <property type="match status" value="1"/>
</dbReference>
<keyword evidence="8" id="KW-0175">Coiled coil</keyword>
<dbReference type="SUPFAM" id="SSF53335">
    <property type="entry name" value="S-adenosyl-L-methionine-dependent methyltransferases"/>
    <property type="match status" value="1"/>
</dbReference>
<dbReference type="GO" id="GO:0005634">
    <property type="term" value="C:nucleus"/>
    <property type="evidence" value="ECO:0007669"/>
    <property type="project" value="TreeGrafter"/>
</dbReference>
<keyword evidence="3 7" id="KW-0808">Transferase</keyword>
<dbReference type="InterPro" id="IPR055135">
    <property type="entry name" value="PRMT_dom"/>
</dbReference>
<evidence type="ECO:0000256" key="4">
    <source>
        <dbReference type="ARBA" id="ARBA00022691"/>
    </source>
</evidence>
<evidence type="ECO:0000256" key="3">
    <source>
        <dbReference type="ARBA" id="ARBA00022679"/>
    </source>
</evidence>
<reference evidence="11" key="1">
    <citation type="submission" date="2021-01" db="EMBL/GenBank/DDBJ databases">
        <authorList>
            <person name="Corre E."/>
            <person name="Pelletier E."/>
            <person name="Niang G."/>
            <person name="Scheremetjew M."/>
            <person name="Finn R."/>
            <person name="Kale V."/>
            <person name="Holt S."/>
            <person name="Cochrane G."/>
            <person name="Meng A."/>
            <person name="Brown T."/>
            <person name="Cohen L."/>
        </authorList>
    </citation>
    <scope>NUCLEOTIDE SEQUENCE</scope>
    <source>
        <strain evidence="11">GSBS06</strain>
    </source>
</reference>
<dbReference type="GO" id="GO:0032259">
    <property type="term" value="P:methylation"/>
    <property type="evidence" value="ECO:0007669"/>
    <property type="project" value="UniProtKB-KW"/>
</dbReference>
<dbReference type="InterPro" id="IPR029063">
    <property type="entry name" value="SAM-dependent_MTases_sf"/>
</dbReference>
<evidence type="ECO:0000313" key="12">
    <source>
        <dbReference type="EMBL" id="CAE0432421.1"/>
    </source>
</evidence>
<feature type="coiled-coil region" evidence="8">
    <location>
        <begin position="166"/>
        <end position="200"/>
    </location>
</feature>
<gene>
    <name evidence="11" type="ORF">ASTO00021_LOCUS2746</name>
    <name evidence="12" type="ORF">ASTO00021_LOCUS2747</name>
</gene>
<dbReference type="PANTHER" id="PTHR11006">
    <property type="entry name" value="PROTEIN ARGININE N-METHYLTRANSFERASE"/>
    <property type="match status" value="1"/>
</dbReference>
<dbReference type="Gene3D" id="2.70.160.11">
    <property type="entry name" value="Hnrnp arginine n-methyltransferase1"/>
    <property type="match status" value="1"/>
</dbReference>
<evidence type="ECO:0000256" key="6">
    <source>
        <dbReference type="ARBA" id="ARBA00049303"/>
    </source>
</evidence>
<comment type="catalytic activity">
    <reaction evidence="6">
        <text>L-arginyl-[protein] + S-adenosyl-L-methionine = N(omega)-methyl-L-arginyl-[protein] + S-adenosyl-L-homocysteine + H(+)</text>
        <dbReference type="Rhea" id="RHEA:48100"/>
        <dbReference type="Rhea" id="RHEA-COMP:10532"/>
        <dbReference type="Rhea" id="RHEA-COMP:11990"/>
        <dbReference type="ChEBI" id="CHEBI:15378"/>
        <dbReference type="ChEBI" id="CHEBI:29965"/>
        <dbReference type="ChEBI" id="CHEBI:57856"/>
        <dbReference type="ChEBI" id="CHEBI:59789"/>
        <dbReference type="ChEBI" id="CHEBI:65280"/>
    </reaction>
    <physiologicalReaction direction="left-to-right" evidence="6">
        <dbReference type="Rhea" id="RHEA:48101"/>
    </physiologicalReaction>
</comment>
<dbReference type="Gene3D" id="3.40.50.150">
    <property type="entry name" value="Vaccinia Virus protein VP39"/>
    <property type="match status" value="1"/>
</dbReference>
<accession>A0A6S8B372</accession>
<proteinExistence type="predicted"/>
<evidence type="ECO:0000259" key="10">
    <source>
        <dbReference type="Pfam" id="PF22528"/>
    </source>
</evidence>
<dbReference type="PANTHER" id="PTHR11006:SF53">
    <property type="entry name" value="PROTEIN ARGININE N-METHYLTRANSFERASE 3"/>
    <property type="match status" value="1"/>
</dbReference>
<evidence type="ECO:0000256" key="7">
    <source>
        <dbReference type="PROSITE-ProRule" id="PRU01015"/>
    </source>
</evidence>
<name>A0A6S8B372_9STRA</name>
<keyword evidence="2 7" id="KW-0489">Methyltransferase</keyword>
<dbReference type="SUPFAM" id="SSF57667">
    <property type="entry name" value="beta-beta-alpha zinc fingers"/>
    <property type="match status" value="1"/>
</dbReference>
<evidence type="ECO:0000256" key="1">
    <source>
        <dbReference type="ARBA" id="ARBA00011925"/>
    </source>
</evidence>
<dbReference type="AlphaFoldDB" id="A0A6S8B372"/>
<feature type="compositionally biased region" description="Acidic residues" evidence="9">
    <location>
        <begin position="9"/>
        <end position="27"/>
    </location>
</feature>
<organism evidence="11">
    <name type="scientific">Aplanochytrium stocchinoi</name>
    <dbReference type="NCBI Taxonomy" id="215587"/>
    <lineage>
        <taxon>Eukaryota</taxon>
        <taxon>Sar</taxon>
        <taxon>Stramenopiles</taxon>
        <taxon>Bigyra</taxon>
        <taxon>Labyrinthulomycetes</taxon>
        <taxon>Thraustochytrida</taxon>
        <taxon>Thraustochytriidae</taxon>
        <taxon>Aplanochytrium</taxon>
    </lineage>
</organism>
<keyword evidence="4 7" id="KW-0949">S-adenosyl-L-methionine</keyword>
<feature type="domain" description="Protein arginine N-methyltransferase" evidence="10">
    <location>
        <begin position="375"/>
        <end position="558"/>
    </location>
</feature>
<evidence type="ECO:0000313" key="11">
    <source>
        <dbReference type="EMBL" id="CAE0432420.1"/>
    </source>
</evidence>
<dbReference type="InterPro" id="IPR036236">
    <property type="entry name" value="Znf_C2H2_sf"/>
</dbReference>
<dbReference type="EMBL" id="HBIN01003953">
    <property type="protein sequence ID" value="CAE0432420.1"/>
    <property type="molecule type" value="Transcribed_RNA"/>
</dbReference>
<dbReference type="EMBL" id="HBIN01003954">
    <property type="protein sequence ID" value="CAE0432421.1"/>
    <property type="molecule type" value="Transcribed_RNA"/>
</dbReference>
<evidence type="ECO:0000256" key="2">
    <source>
        <dbReference type="ARBA" id="ARBA00022603"/>
    </source>
</evidence>
<dbReference type="Pfam" id="PF22528">
    <property type="entry name" value="PRMT_C"/>
    <property type="match status" value="1"/>
</dbReference>
<dbReference type="Pfam" id="PF06325">
    <property type="entry name" value="PrmA"/>
    <property type="match status" value="1"/>
</dbReference>
<evidence type="ECO:0000256" key="9">
    <source>
        <dbReference type="SAM" id="MobiDB-lite"/>
    </source>
</evidence>
<protein>
    <recommendedName>
        <fullName evidence="1">type I protein arginine methyltransferase</fullName>
        <ecNumber evidence="1">2.1.1.319</ecNumber>
    </recommendedName>
</protein>
<dbReference type="FunFam" id="3.40.50.150:FF:000003">
    <property type="entry name" value="Blast:Protein arginine N-methyltransferase 1"/>
    <property type="match status" value="1"/>
</dbReference>